<organism evidence="2 3">
    <name type="scientific">Cyclospora cayetanensis</name>
    <dbReference type="NCBI Taxonomy" id="88456"/>
    <lineage>
        <taxon>Eukaryota</taxon>
        <taxon>Sar</taxon>
        <taxon>Alveolata</taxon>
        <taxon>Apicomplexa</taxon>
        <taxon>Conoidasida</taxon>
        <taxon>Coccidia</taxon>
        <taxon>Eucoccidiorida</taxon>
        <taxon>Eimeriorina</taxon>
        <taxon>Eimeriidae</taxon>
        <taxon>Cyclospora</taxon>
    </lineage>
</organism>
<dbReference type="VEuPathDB" id="ToxoDB:cyc_04199"/>
<dbReference type="AlphaFoldDB" id="A0A1D3CZG3"/>
<dbReference type="InParanoid" id="A0A1D3CZG3"/>
<evidence type="ECO:0000313" key="3">
    <source>
        <dbReference type="Proteomes" id="UP000095192"/>
    </source>
</evidence>
<proteinExistence type="predicted"/>
<feature type="compositionally biased region" description="Polar residues" evidence="1">
    <location>
        <begin position="45"/>
        <end position="67"/>
    </location>
</feature>
<dbReference type="Proteomes" id="UP000095192">
    <property type="component" value="Unassembled WGS sequence"/>
</dbReference>
<feature type="non-terminal residue" evidence="2">
    <location>
        <position position="67"/>
    </location>
</feature>
<name>A0A1D3CZG3_9EIME</name>
<dbReference type="EMBL" id="JROU02001404">
    <property type="protein sequence ID" value="OEH76594.1"/>
    <property type="molecule type" value="Genomic_DNA"/>
</dbReference>
<feature type="region of interest" description="Disordered" evidence="1">
    <location>
        <begin position="31"/>
        <end position="67"/>
    </location>
</feature>
<evidence type="ECO:0000313" key="2">
    <source>
        <dbReference type="EMBL" id="OEH76594.1"/>
    </source>
</evidence>
<accession>A0A1D3CZG3</accession>
<protein>
    <submittedName>
        <fullName evidence="2">Uncharacterized protein</fullName>
    </submittedName>
</protein>
<keyword evidence="3" id="KW-1185">Reference proteome</keyword>
<sequence length="67" mass="6990">MKQVEEEASSEVETSEESLLEELLQSSLGFIGGSASPLSPAGATLSGSKRSLRPHNQLSANENKASS</sequence>
<comment type="caution">
    <text evidence="2">The sequence shown here is derived from an EMBL/GenBank/DDBJ whole genome shotgun (WGS) entry which is preliminary data.</text>
</comment>
<evidence type="ECO:0000256" key="1">
    <source>
        <dbReference type="SAM" id="MobiDB-lite"/>
    </source>
</evidence>
<gene>
    <name evidence="2" type="ORF">cyc_04199</name>
</gene>
<reference evidence="2 3" key="1">
    <citation type="journal article" date="2016" name="BMC Genomics">
        <title>Comparative genomics reveals Cyclospora cayetanensis possesses coccidia-like metabolism and invasion components but unique surface antigens.</title>
        <authorList>
            <person name="Liu S."/>
            <person name="Wang L."/>
            <person name="Zheng H."/>
            <person name="Xu Z."/>
            <person name="Roellig D.M."/>
            <person name="Li N."/>
            <person name="Frace M.A."/>
            <person name="Tang K."/>
            <person name="Arrowood M.J."/>
            <person name="Moss D.M."/>
            <person name="Zhang L."/>
            <person name="Feng Y."/>
            <person name="Xiao L."/>
        </authorList>
    </citation>
    <scope>NUCLEOTIDE SEQUENCE [LARGE SCALE GENOMIC DNA]</scope>
    <source>
        <strain evidence="2 3">CHN_HEN01</strain>
    </source>
</reference>